<dbReference type="AlphaFoldDB" id="V5F329"/>
<reference evidence="3" key="1">
    <citation type="submission" date="2012-12" db="EMBL/GenBank/DDBJ databases">
        <title>Genome Sequence of Photobacterium leiognathi lrivu.4.1.</title>
        <authorList>
            <person name="Urbanczyk H."/>
            <person name="Ogura Y."/>
            <person name="Hayashi T."/>
            <person name="Dunlap P.V."/>
        </authorList>
    </citation>
    <scope>NUCLEOTIDE SEQUENCE [LARGE SCALE GENOMIC DNA]</scope>
    <source>
        <strain evidence="3">lrivu.4.1</strain>
    </source>
</reference>
<protein>
    <submittedName>
        <fullName evidence="2">Putative membrane protein</fullName>
    </submittedName>
</protein>
<dbReference type="HOGENOM" id="CLU_3314346_0_0_6"/>
<keyword evidence="1" id="KW-0472">Membrane</keyword>
<keyword evidence="1" id="KW-1133">Transmembrane helix</keyword>
<gene>
    <name evidence="2" type="ORF">PLEI_3358</name>
</gene>
<dbReference type="Proteomes" id="UP000030675">
    <property type="component" value="Unassembled WGS sequence"/>
</dbReference>
<sequence length="39" mass="4651">MKWLLDVIKFNNVHAISVGYCFYFFYIIDLSVVSFLLCQ</sequence>
<evidence type="ECO:0000313" key="2">
    <source>
        <dbReference type="EMBL" id="GAD31695.1"/>
    </source>
</evidence>
<proteinExistence type="predicted"/>
<evidence type="ECO:0000256" key="1">
    <source>
        <dbReference type="SAM" id="Phobius"/>
    </source>
</evidence>
<dbReference type="EMBL" id="DF196821">
    <property type="protein sequence ID" value="GAD31695.1"/>
    <property type="molecule type" value="Genomic_DNA"/>
</dbReference>
<accession>V5F329</accession>
<organism evidence="2 3">
    <name type="scientific">Photobacterium leiognathi lrivu.4.1</name>
    <dbReference type="NCBI Taxonomy" id="1248232"/>
    <lineage>
        <taxon>Bacteria</taxon>
        <taxon>Pseudomonadati</taxon>
        <taxon>Pseudomonadota</taxon>
        <taxon>Gammaproteobacteria</taxon>
        <taxon>Vibrionales</taxon>
        <taxon>Vibrionaceae</taxon>
        <taxon>Photobacterium</taxon>
    </lineage>
</organism>
<keyword evidence="1" id="KW-0812">Transmembrane</keyword>
<name>V5F329_PHOLE</name>
<feature type="transmembrane region" description="Helical" evidence="1">
    <location>
        <begin position="15"/>
        <end position="38"/>
    </location>
</feature>
<evidence type="ECO:0000313" key="3">
    <source>
        <dbReference type="Proteomes" id="UP000030675"/>
    </source>
</evidence>